<dbReference type="SUPFAM" id="SSF48264">
    <property type="entry name" value="Cytochrome P450"/>
    <property type="match status" value="1"/>
</dbReference>
<evidence type="ECO:0000256" key="6">
    <source>
        <dbReference type="SAM" id="Phobius"/>
    </source>
</evidence>
<dbReference type="EMBL" id="JAGTJR010000026">
    <property type="protein sequence ID" value="KAH7042229.1"/>
    <property type="molecule type" value="Genomic_DNA"/>
</dbReference>
<comment type="similarity">
    <text evidence="2 5">Belongs to the cytochrome P450 family.</text>
</comment>
<proteinExistence type="inferred from homology"/>
<keyword evidence="6" id="KW-0812">Transmembrane</keyword>
<dbReference type="Pfam" id="PF00067">
    <property type="entry name" value="p450"/>
    <property type="match status" value="1"/>
</dbReference>
<keyword evidence="6" id="KW-0472">Membrane</keyword>
<dbReference type="Gene3D" id="1.10.630.10">
    <property type="entry name" value="Cytochrome P450"/>
    <property type="match status" value="1"/>
</dbReference>
<keyword evidence="6" id="KW-1133">Transmembrane helix</keyword>
<name>A0ABQ8G1V6_9PEZI</name>
<dbReference type="InterPro" id="IPR017972">
    <property type="entry name" value="Cyt_P450_CS"/>
</dbReference>
<comment type="caution">
    <text evidence="7">The sequence shown here is derived from an EMBL/GenBank/DDBJ whole genome shotgun (WGS) entry which is preliminary data.</text>
</comment>
<keyword evidence="4 5" id="KW-0408">Iron</keyword>
<evidence type="ECO:0000256" key="4">
    <source>
        <dbReference type="ARBA" id="ARBA00023004"/>
    </source>
</evidence>
<evidence type="ECO:0000256" key="1">
    <source>
        <dbReference type="ARBA" id="ARBA00001971"/>
    </source>
</evidence>
<sequence length="513" mass="57660">MLLDLQANLTGDKLLLGILAVAFLAVLVPCTYHCFLSPLAKYPGPFWASVTDLWSVWLQFQPDYHRRLIQLHDRYGPVVRLKPNRLSIASPEAFKTIYGAGNNFPKSDFYSPFAGKRPFDLLAQQDERIHGQQRRLVAGAYTLETMKSLEPYVNTTIQILLDKLQEVGANGHPIDLAYLIQLFAFDIIGEVSFARRFGYTDAFSDFGTFAQINAALASAVRVGEVPWFYRLHQRLVPYMGNHLALAARNGSLHDFTLRAMASRKDSAASESEDNGDNHGDILSKLLAARREKPKLSELDISFALTSNVTAGSDTTSISLCATVYHLLTTPPALARLLRELRERVEAGEIQPEGIVAQKVAERWPYLQAVIYEGLRLHPAVGVLLSRIVPPQGLSFEGNYVPGGTEVGTSAWVIHRDESIFGSDTDKFRPERWLDEENKHKMHRFFFAFGGGSRTCIGRNIAMLEINKVLPTLFLHFDFQFVDSNKHPEEKYANLVSFKPFYVVARKRSILEKA</sequence>
<dbReference type="PANTHER" id="PTHR24305:SF232">
    <property type="entry name" value="P450, PUTATIVE (EUROFUNG)-RELATED"/>
    <property type="match status" value="1"/>
</dbReference>
<dbReference type="PRINTS" id="PR00463">
    <property type="entry name" value="EP450I"/>
</dbReference>
<reference evidence="7 8" key="1">
    <citation type="journal article" date="2021" name="Nat. Commun.">
        <title>Genetic determinants of endophytism in the Arabidopsis root mycobiome.</title>
        <authorList>
            <person name="Mesny F."/>
            <person name="Miyauchi S."/>
            <person name="Thiergart T."/>
            <person name="Pickel B."/>
            <person name="Atanasova L."/>
            <person name="Karlsson M."/>
            <person name="Huettel B."/>
            <person name="Barry K.W."/>
            <person name="Haridas S."/>
            <person name="Chen C."/>
            <person name="Bauer D."/>
            <person name="Andreopoulos W."/>
            <person name="Pangilinan J."/>
            <person name="LaButti K."/>
            <person name="Riley R."/>
            <person name="Lipzen A."/>
            <person name="Clum A."/>
            <person name="Drula E."/>
            <person name="Henrissat B."/>
            <person name="Kohler A."/>
            <person name="Grigoriev I.V."/>
            <person name="Martin F.M."/>
            <person name="Hacquard S."/>
        </authorList>
    </citation>
    <scope>NUCLEOTIDE SEQUENCE [LARGE SCALE GENOMIC DNA]</scope>
    <source>
        <strain evidence="7 8">MPI-SDFR-AT-0080</strain>
    </source>
</reference>
<evidence type="ECO:0000256" key="5">
    <source>
        <dbReference type="RuleBase" id="RU000461"/>
    </source>
</evidence>
<dbReference type="InterPro" id="IPR050121">
    <property type="entry name" value="Cytochrome_P450_monoxygenase"/>
</dbReference>
<dbReference type="InterPro" id="IPR002401">
    <property type="entry name" value="Cyt_P450_E_grp-I"/>
</dbReference>
<evidence type="ECO:0000256" key="2">
    <source>
        <dbReference type="ARBA" id="ARBA00010617"/>
    </source>
</evidence>
<dbReference type="InterPro" id="IPR036396">
    <property type="entry name" value="Cyt_P450_sf"/>
</dbReference>
<comment type="cofactor">
    <cofactor evidence="1">
        <name>heme</name>
        <dbReference type="ChEBI" id="CHEBI:30413"/>
    </cofactor>
</comment>
<feature type="transmembrane region" description="Helical" evidence="6">
    <location>
        <begin position="14"/>
        <end position="35"/>
    </location>
</feature>
<evidence type="ECO:0000313" key="8">
    <source>
        <dbReference type="Proteomes" id="UP000774617"/>
    </source>
</evidence>
<organism evidence="7 8">
    <name type="scientific">Macrophomina phaseolina</name>
    <dbReference type="NCBI Taxonomy" id="35725"/>
    <lineage>
        <taxon>Eukaryota</taxon>
        <taxon>Fungi</taxon>
        <taxon>Dikarya</taxon>
        <taxon>Ascomycota</taxon>
        <taxon>Pezizomycotina</taxon>
        <taxon>Dothideomycetes</taxon>
        <taxon>Dothideomycetes incertae sedis</taxon>
        <taxon>Botryosphaeriales</taxon>
        <taxon>Botryosphaeriaceae</taxon>
        <taxon>Macrophomina</taxon>
    </lineage>
</organism>
<keyword evidence="8" id="KW-1185">Reference proteome</keyword>
<keyword evidence="5" id="KW-0503">Monooxygenase</keyword>
<dbReference type="Proteomes" id="UP000774617">
    <property type="component" value="Unassembled WGS sequence"/>
</dbReference>
<keyword evidence="5" id="KW-0349">Heme</keyword>
<dbReference type="PANTHER" id="PTHR24305">
    <property type="entry name" value="CYTOCHROME P450"/>
    <property type="match status" value="1"/>
</dbReference>
<dbReference type="InterPro" id="IPR001128">
    <property type="entry name" value="Cyt_P450"/>
</dbReference>
<accession>A0ABQ8G1V6</accession>
<keyword evidence="5" id="KW-0560">Oxidoreductase</keyword>
<protein>
    <submittedName>
        <fullName evidence="7">Cytochrome P450</fullName>
    </submittedName>
</protein>
<gene>
    <name evidence="7" type="ORF">B0J12DRAFT_674237</name>
</gene>
<dbReference type="CDD" id="cd11060">
    <property type="entry name" value="CYP57A1-like"/>
    <property type="match status" value="1"/>
</dbReference>
<keyword evidence="3 5" id="KW-0479">Metal-binding</keyword>
<dbReference type="PROSITE" id="PS00086">
    <property type="entry name" value="CYTOCHROME_P450"/>
    <property type="match status" value="1"/>
</dbReference>
<evidence type="ECO:0000313" key="7">
    <source>
        <dbReference type="EMBL" id="KAH7042229.1"/>
    </source>
</evidence>
<dbReference type="PRINTS" id="PR00385">
    <property type="entry name" value="P450"/>
</dbReference>
<evidence type="ECO:0000256" key="3">
    <source>
        <dbReference type="ARBA" id="ARBA00022723"/>
    </source>
</evidence>